<dbReference type="OMA" id="FNPNHGC"/>
<dbReference type="CDD" id="cd18366">
    <property type="entry name" value="BTB_POZ_KCTD7"/>
    <property type="match status" value="1"/>
</dbReference>
<feature type="domain" description="BTB" evidence="7">
    <location>
        <begin position="59"/>
        <end position="157"/>
    </location>
</feature>
<dbReference type="InParanoid" id="A0A1S3HMW5"/>
<evidence type="ECO:0000256" key="4">
    <source>
        <dbReference type="ARBA" id="ARBA00022490"/>
    </source>
</evidence>
<protein>
    <recommendedName>
        <fullName evidence="6">BTB/POZ domain-containing protein KCTD7</fullName>
    </recommendedName>
</protein>
<dbReference type="SUPFAM" id="SSF54695">
    <property type="entry name" value="POZ domain"/>
    <property type="match status" value="1"/>
</dbReference>
<proteinExistence type="predicted"/>
<sequence>MAADEVQEFFPSANLSLLSLSEIAGEKQASYIHSNQKVQKSTGDAEVLEPSDEKEKFPRIVPLNVGGIHFMTRLSTLTKYSDSMLAAMFSGRHHIDKDKDGNYFIDSNGRYFGYILEYLRHGTLAPKDVAEYVYKEAMYYGLYDLMEQLTTTPRVSKLLVSEAHRAQFPNYFEVKQRTIKTAVENATVLNKAGEVIIYAFRKEFVPKAPNFNTNHNCVADQAHINVGPWEALADEETFIRCLENDLVEDGFNVMRHEAKRRCKYYYGQNCQKCIYRIQIVFS</sequence>
<dbReference type="GeneID" id="106155906"/>
<accession>A0A1S3HMW5</accession>
<evidence type="ECO:0000256" key="5">
    <source>
        <dbReference type="ARBA" id="ARBA00023136"/>
    </source>
</evidence>
<gene>
    <name evidence="9" type="primary">LOC106155906</name>
</gene>
<keyword evidence="4" id="KW-0963">Cytoplasm</keyword>
<keyword evidence="8" id="KW-1185">Reference proteome</keyword>
<dbReference type="FunFam" id="3.30.710.10:FF:000046">
    <property type="entry name" value="BTB/POZ domain-containing protein KCTD7 isoform X1"/>
    <property type="match status" value="1"/>
</dbReference>
<dbReference type="InterPro" id="IPR057890">
    <property type="entry name" value="KCTD7/14_C"/>
</dbReference>
<dbReference type="PANTHER" id="PTHR14499:SF145">
    <property type="entry name" value="POTASSIUM CHANNEL REGULATORY PROTEIN-LIKE"/>
    <property type="match status" value="1"/>
</dbReference>
<dbReference type="STRING" id="7574.A0A1S3HMW5"/>
<keyword evidence="5" id="KW-0472">Membrane</keyword>
<evidence type="ECO:0000256" key="2">
    <source>
        <dbReference type="ARBA" id="ARBA00004514"/>
    </source>
</evidence>
<dbReference type="GO" id="GO:0051260">
    <property type="term" value="P:protein homooligomerization"/>
    <property type="evidence" value="ECO:0007669"/>
    <property type="project" value="InterPro"/>
</dbReference>
<dbReference type="InterPro" id="IPR003131">
    <property type="entry name" value="T1-type_BTB"/>
</dbReference>
<evidence type="ECO:0000313" key="9">
    <source>
        <dbReference type="RefSeq" id="XP_013386389.1"/>
    </source>
</evidence>
<dbReference type="InterPro" id="IPR011333">
    <property type="entry name" value="SKP1/BTB/POZ_sf"/>
</dbReference>
<evidence type="ECO:0000256" key="6">
    <source>
        <dbReference type="ARBA" id="ARBA00040260"/>
    </source>
</evidence>
<dbReference type="Pfam" id="PF02214">
    <property type="entry name" value="BTB_2"/>
    <property type="match status" value="1"/>
</dbReference>
<organism evidence="8 9">
    <name type="scientific">Lingula anatina</name>
    <name type="common">Brachiopod</name>
    <name type="synonym">Lingula unguis</name>
    <dbReference type="NCBI Taxonomy" id="7574"/>
    <lineage>
        <taxon>Eukaryota</taxon>
        <taxon>Metazoa</taxon>
        <taxon>Spiralia</taxon>
        <taxon>Lophotrochozoa</taxon>
        <taxon>Brachiopoda</taxon>
        <taxon>Linguliformea</taxon>
        <taxon>Lingulata</taxon>
        <taxon>Lingulida</taxon>
        <taxon>Linguloidea</taxon>
        <taxon>Lingulidae</taxon>
        <taxon>Lingula</taxon>
    </lineage>
</organism>
<comment type="subcellular location">
    <subcellularLocation>
        <location evidence="1">Cell membrane</location>
    </subcellularLocation>
    <subcellularLocation>
        <location evidence="2">Cytoplasm</location>
        <location evidence="2">Cytosol</location>
    </subcellularLocation>
</comment>
<keyword evidence="3" id="KW-1003">Cell membrane</keyword>
<dbReference type="AlphaFoldDB" id="A0A1S3HMW5"/>
<evidence type="ECO:0000259" key="7">
    <source>
        <dbReference type="SMART" id="SM00225"/>
    </source>
</evidence>
<dbReference type="RefSeq" id="XP_013386389.1">
    <property type="nucleotide sequence ID" value="XM_013530935.2"/>
</dbReference>
<evidence type="ECO:0000256" key="3">
    <source>
        <dbReference type="ARBA" id="ARBA00022475"/>
    </source>
</evidence>
<dbReference type="PANTHER" id="PTHR14499">
    <property type="entry name" value="POTASSIUM CHANNEL TETRAMERIZATION DOMAIN-CONTAINING"/>
    <property type="match status" value="1"/>
</dbReference>
<dbReference type="Pfam" id="PF25611">
    <property type="entry name" value="KCTD_C"/>
    <property type="match status" value="1"/>
</dbReference>
<dbReference type="KEGG" id="lak:106155906"/>
<evidence type="ECO:0000256" key="1">
    <source>
        <dbReference type="ARBA" id="ARBA00004236"/>
    </source>
</evidence>
<name>A0A1S3HMW5_LINAN</name>
<dbReference type="InterPro" id="IPR057891">
    <property type="entry name" value="BTB_KCTD7"/>
</dbReference>
<dbReference type="OrthoDB" id="2414723at2759"/>
<dbReference type="Gene3D" id="3.30.710.10">
    <property type="entry name" value="Potassium Channel Kv1.1, Chain A"/>
    <property type="match status" value="1"/>
</dbReference>
<reference evidence="9" key="1">
    <citation type="submission" date="2025-08" db="UniProtKB">
        <authorList>
            <consortium name="RefSeq"/>
        </authorList>
    </citation>
    <scope>IDENTIFICATION</scope>
    <source>
        <tissue evidence="9">Gonads</tissue>
    </source>
</reference>
<dbReference type="SMART" id="SM00225">
    <property type="entry name" value="BTB"/>
    <property type="match status" value="1"/>
</dbReference>
<evidence type="ECO:0000313" key="8">
    <source>
        <dbReference type="Proteomes" id="UP000085678"/>
    </source>
</evidence>
<dbReference type="Proteomes" id="UP000085678">
    <property type="component" value="Unplaced"/>
</dbReference>
<dbReference type="InterPro" id="IPR000210">
    <property type="entry name" value="BTB/POZ_dom"/>
</dbReference>